<dbReference type="InterPro" id="IPR021939">
    <property type="entry name" value="KN_motif"/>
</dbReference>
<organism evidence="7 8">
    <name type="scientific">Cimex lectularius</name>
    <name type="common">Bed bug</name>
    <name type="synonym">Acanthia lectularia</name>
    <dbReference type="NCBI Taxonomy" id="79782"/>
    <lineage>
        <taxon>Eukaryota</taxon>
        <taxon>Metazoa</taxon>
        <taxon>Ecdysozoa</taxon>
        <taxon>Arthropoda</taxon>
        <taxon>Hexapoda</taxon>
        <taxon>Insecta</taxon>
        <taxon>Pterygota</taxon>
        <taxon>Neoptera</taxon>
        <taxon>Paraneoptera</taxon>
        <taxon>Hemiptera</taxon>
        <taxon>Heteroptera</taxon>
        <taxon>Panheteroptera</taxon>
        <taxon>Cimicomorpha</taxon>
        <taxon>Cimicidae</taxon>
        <taxon>Cimex</taxon>
    </lineage>
</organism>
<protein>
    <recommendedName>
        <fullName evidence="9">Kank</fullName>
    </recommendedName>
</protein>
<keyword evidence="2 4" id="KW-0040">ANK repeat</keyword>
<dbReference type="KEGG" id="clec:106670480"/>
<dbReference type="PROSITE" id="PS50297">
    <property type="entry name" value="ANK_REP_REGION"/>
    <property type="match status" value="2"/>
</dbReference>
<dbReference type="PANTHER" id="PTHR24168:SF21">
    <property type="entry name" value="KANK, ISOFORM D"/>
    <property type="match status" value="1"/>
</dbReference>
<evidence type="ECO:0000256" key="6">
    <source>
        <dbReference type="SAM" id="MobiDB-lite"/>
    </source>
</evidence>
<evidence type="ECO:0000256" key="5">
    <source>
        <dbReference type="SAM" id="Coils"/>
    </source>
</evidence>
<keyword evidence="3 5" id="KW-0175">Coiled coil</keyword>
<dbReference type="FunFam" id="1.25.40.20:FF:000243">
    <property type="entry name" value="Uncharacterized protein, isoform D"/>
    <property type="match status" value="1"/>
</dbReference>
<evidence type="ECO:0000256" key="2">
    <source>
        <dbReference type="ARBA" id="ARBA00023043"/>
    </source>
</evidence>
<dbReference type="Gene3D" id="1.25.40.20">
    <property type="entry name" value="Ankyrin repeat-containing domain"/>
    <property type="match status" value="1"/>
</dbReference>
<dbReference type="RefSeq" id="XP_014256372.1">
    <property type="nucleotide sequence ID" value="XM_014400886.2"/>
</dbReference>
<feature type="repeat" description="ANK" evidence="4">
    <location>
        <begin position="874"/>
        <end position="906"/>
    </location>
</feature>
<proteinExistence type="predicted"/>
<feature type="compositionally biased region" description="Polar residues" evidence="6">
    <location>
        <begin position="661"/>
        <end position="673"/>
    </location>
</feature>
<keyword evidence="1" id="KW-0677">Repeat</keyword>
<feature type="repeat" description="ANK" evidence="4">
    <location>
        <begin position="802"/>
        <end position="824"/>
    </location>
</feature>
<dbReference type="Pfam" id="PF12075">
    <property type="entry name" value="KN_motif"/>
    <property type="match status" value="1"/>
</dbReference>
<reference evidence="7" key="1">
    <citation type="submission" date="2022-01" db="UniProtKB">
        <authorList>
            <consortium name="EnsemblMetazoa"/>
        </authorList>
    </citation>
    <scope>IDENTIFICATION</scope>
</reference>
<dbReference type="EnsemblMetazoa" id="XM_014400886.2">
    <property type="protein sequence ID" value="XP_014256372.1"/>
    <property type="gene ID" value="LOC106670480"/>
</dbReference>
<dbReference type="PANTHER" id="PTHR24168">
    <property type="entry name" value="KN MOTIF AND ANKYRIN REPEAT DOMAIN-CONTAINING"/>
    <property type="match status" value="1"/>
</dbReference>
<feature type="compositionally biased region" description="Low complexity" evidence="6">
    <location>
        <begin position="984"/>
        <end position="993"/>
    </location>
</feature>
<feature type="region of interest" description="Disordered" evidence="6">
    <location>
        <begin position="972"/>
        <end position="1012"/>
    </location>
</feature>
<dbReference type="GO" id="GO:0005856">
    <property type="term" value="C:cytoskeleton"/>
    <property type="evidence" value="ECO:0007669"/>
    <property type="project" value="TreeGrafter"/>
</dbReference>
<dbReference type="PROSITE" id="PS50088">
    <property type="entry name" value="ANK_REPEAT"/>
    <property type="match status" value="2"/>
</dbReference>
<evidence type="ECO:0000256" key="1">
    <source>
        <dbReference type="ARBA" id="ARBA00022737"/>
    </source>
</evidence>
<accession>A0A8I6S5C7</accession>
<dbReference type="InterPro" id="IPR002110">
    <property type="entry name" value="Ankyrin_rpt"/>
</dbReference>
<sequence>MAAVLETNHKSERQSGKMSGRRRCCCCPYGYHIDLDFVRYCESITNSQLMPDTSRKRISNIKRKRASREALLGLTDYSNVQHEKITTRGSQDVEDDLERAVIDFEKTLLNTSLPRGTHVYNSKDWPKYENSHYNGGSLDRYNLKRNKFSVPSSYCQLENEGKAKIISKNEAEVTTHSDVNNASAEMLQTIRKQMATSLKRMRELEDEIKLIPGLKEEIQKLQQENSKLHDSLKSSNEMPKKREIKTKSDVATSTYDICHTRTVGVGCTVLTREVGVAMMTPAMISTGTDPLPTGERTKELLNQEHGDTISLNKIIGTPPSFKFKNAATSTELKLDDIFTEDDVNEKLNFKRAIIKLKMKNAETLTEILVNDIYTKADLDKEVKLNIDAKKAHLKNVQTSTQTIQLKNVQTSTISNLKHVQTSTNLNRHQVFTQEDIDEEIKKNTQLYEKNVLNNALTKKLLMTSVGVQAVEITKVLDKCNASSQTAQKCQDVAISAVPRVYDNTCQASCQTRDVGVSDDTVKQKECQKCNVQRFTISTNFPELGTMQDNLLSEPFDFNRILKVRSESLGTDTEDLILARDVGVNTMKMKSVSTALDTCDLPCRNCAKQQENQVKPVQQNTPKRPSYLPISIQRHNSKPTSPSPSRNLPTPTKPLHGRTLSVVGSTSEVQLKNSTLDRLKNDDTNSGSGSDDGTYTFLHDSSSVSSKLESLLTQSPKPRNYKKIEPSKEMRGAMKVLNDALQHSPFEDFPKHMKTAVNIIQQEWFKISSVTTSNPLHVEDYLDCFEEISSTLLEYIVNMTDVTGNTAMHYAVSNGNFDVVSILLDSKVCNINKLNTAGYTCIMLVALTKVKSETDREVVRRLFHMADVNIRAKEHGQTALMLAVSHGRIDTVEMLLEAGADVNIQDEDGSTALMCAAEHGCIDIVKLLLAQPDCDLSITDYDGSTALAIAMNAGNRDIGVLLYAQEHFSRGNSPYTSLKTKRSKSTTPTLKPSRPATPSHSSHKKDFDAVDPS</sequence>
<dbReference type="Proteomes" id="UP000494040">
    <property type="component" value="Unassembled WGS sequence"/>
</dbReference>
<evidence type="ECO:0000313" key="8">
    <source>
        <dbReference type="Proteomes" id="UP000494040"/>
    </source>
</evidence>
<feature type="region of interest" description="Disordered" evidence="6">
    <location>
        <begin position="609"/>
        <end position="697"/>
    </location>
</feature>
<feature type="compositionally biased region" description="Basic and acidic residues" evidence="6">
    <location>
        <begin position="1003"/>
        <end position="1012"/>
    </location>
</feature>
<dbReference type="SUPFAM" id="SSF48403">
    <property type="entry name" value="Ankyrin repeat"/>
    <property type="match status" value="1"/>
</dbReference>
<dbReference type="PRINTS" id="PR01415">
    <property type="entry name" value="ANKYRIN"/>
</dbReference>
<evidence type="ECO:0000256" key="4">
    <source>
        <dbReference type="PROSITE-ProRule" id="PRU00023"/>
    </source>
</evidence>
<evidence type="ECO:0000313" key="7">
    <source>
        <dbReference type="EnsemblMetazoa" id="XP_014256372.1"/>
    </source>
</evidence>
<dbReference type="SMART" id="SM00248">
    <property type="entry name" value="ANK"/>
    <property type="match status" value="5"/>
</dbReference>
<evidence type="ECO:0008006" key="9">
    <source>
        <dbReference type="Google" id="ProtNLM"/>
    </source>
</evidence>
<dbReference type="GO" id="GO:0005737">
    <property type="term" value="C:cytoplasm"/>
    <property type="evidence" value="ECO:0007669"/>
    <property type="project" value="TreeGrafter"/>
</dbReference>
<feature type="compositionally biased region" description="Polar residues" evidence="6">
    <location>
        <begin position="609"/>
        <end position="622"/>
    </location>
</feature>
<keyword evidence="8" id="KW-1185">Reference proteome</keyword>
<dbReference type="GeneID" id="106670480"/>
<dbReference type="InterPro" id="IPR047184">
    <property type="entry name" value="KANK1-4"/>
</dbReference>
<feature type="compositionally biased region" description="Low complexity" evidence="6">
    <location>
        <begin position="683"/>
        <end position="697"/>
    </location>
</feature>
<evidence type="ECO:0000256" key="3">
    <source>
        <dbReference type="ARBA" id="ARBA00023054"/>
    </source>
</evidence>
<name>A0A8I6S5C7_CIMLE</name>
<dbReference type="OrthoDB" id="5406014at2759"/>
<dbReference type="Pfam" id="PF12796">
    <property type="entry name" value="Ank_2"/>
    <property type="match status" value="2"/>
</dbReference>
<dbReference type="InterPro" id="IPR036770">
    <property type="entry name" value="Ankyrin_rpt-contain_sf"/>
</dbReference>
<dbReference type="GO" id="GO:0030837">
    <property type="term" value="P:negative regulation of actin filament polymerization"/>
    <property type="evidence" value="ECO:0007669"/>
    <property type="project" value="InterPro"/>
</dbReference>
<dbReference type="AlphaFoldDB" id="A0A8I6S5C7"/>
<feature type="compositionally biased region" description="Polar residues" evidence="6">
    <location>
        <begin position="637"/>
        <end position="649"/>
    </location>
</feature>
<feature type="coiled-coil region" evidence="5">
    <location>
        <begin position="187"/>
        <end position="238"/>
    </location>
</feature>